<accession>A0A1H7BUF7</accession>
<dbReference type="GO" id="GO:0016846">
    <property type="term" value="F:carbon-sulfur lyase activity"/>
    <property type="evidence" value="ECO:0007669"/>
    <property type="project" value="InterPro"/>
</dbReference>
<comment type="similarity">
    <text evidence="1">Belongs to the Gfa family.</text>
</comment>
<reference evidence="6 7" key="1">
    <citation type="submission" date="2016-10" db="EMBL/GenBank/DDBJ databases">
        <authorList>
            <person name="de Groot N.N."/>
        </authorList>
    </citation>
    <scope>NUCLEOTIDE SEQUENCE [LARGE SCALE GENOMIC DNA]</scope>
    <source>
        <strain evidence="6 7">DSM 29340</strain>
    </source>
</reference>
<dbReference type="RefSeq" id="WP_092367724.1">
    <property type="nucleotide sequence ID" value="NZ_BMGV01000007.1"/>
</dbReference>
<keyword evidence="7" id="KW-1185">Reference proteome</keyword>
<evidence type="ECO:0000256" key="2">
    <source>
        <dbReference type="ARBA" id="ARBA00022723"/>
    </source>
</evidence>
<dbReference type="STRING" id="1227549.SAMN05444007_107177"/>
<feature type="domain" description="CENP-V/GFA" evidence="5">
    <location>
        <begin position="8"/>
        <end position="108"/>
    </location>
</feature>
<dbReference type="AlphaFoldDB" id="A0A1H7BUF7"/>
<keyword evidence="4" id="KW-0456">Lyase</keyword>
<evidence type="ECO:0000256" key="1">
    <source>
        <dbReference type="ARBA" id="ARBA00005495"/>
    </source>
</evidence>
<dbReference type="InterPro" id="IPR006913">
    <property type="entry name" value="CENP-V/GFA"/>
</dbReference>
<dbReference type="SUPFAM" id="SSF51316">
    <property type="entry name" value="Mss4-like"/>
    <property type="match status" value="1"/>
</dbReference>
<name>A0A1H7BUF7_9RHOB</name>
<keyword evidence="2" id="KW-0479">Metal-binding</keyword>
<gene>
    <name evidence="6" type="ORF">SAMN05444007_107177</name>
</gene>
<dbReference type="EMBL" id="FNYD01000007">
    <property type="protein sequence ID" value="SEJ80654.1"/>
    <property type="molecule type" value="Genomic_DNA"/>
</dbReference>
<dbReference type="GO" id="GO:0046872">
    <property type="term" value="F:metal ion binding"/>
    <property type="evidence" value="ECO:0007669"/>
    <property type="project" value="UniProtKB-KW"/>
</dbReference>
<dbReference type="Pfam" id="PF04828">
    <property type="entry name" value="GFA"/>
    <property type="match status" value="1"/>
</dbReference>
<evidence type="ECO:0000313" key="7">
    <source>
        <dbReference type="Proteomes" id="UP000199379"/>
    </source>
</evidence>
<proteinExistence type="inferred from homology"/>
<dbReference type="OrthoDB" id="9807246at2"/>
<sequence length="151" mass="16458">MAHPDFPLTGSCRCGGVTIEVSAPPMLTAVCHCKGCQRMSSSAYSLTAIFPAPAFSVTGGTPVIAGAKGPEQHHYHCPDCMSWMFTRIESVDAIVNVRPTMFDDAAWVTPFIETMTRDKLPWVQVPARHSFEEFPSMDEFQALAAEFAGQS</sequence>
<dbReference type="PANTHER" id="PTHR33337">
    <property type="entry name" value="GFA DOMAIN-CONTAINING PROTEIN"/>
    <property type="match status" value="1"/>
</dbReference>
<dbReference type="InterPro" id="IPR011057">
    <property type="entry name" value="Mss4-like_sf"/>
</dbReference>
<evidence type="ECO:0000313" key="6">
    <source>
        <dbReference type="EMBL" id="SEJ80654.1"/>
    </source>
</evidence>
<dbReference type="Gene3D" id="3.90.1590.10">
    <property type="entry name" value="glutathione-dependent formaldehyde- activating enzyme (gfa)"/>
    <property type="match status" value="1"/>
</dbReference>
<protein>
    <submittedName>
        <fullName evidence="6">Uncharacterized conserved protein</fullName>
    </submittedName>
</protein>
<evidence type="ECO:0000256" key="3">
    <source>
        <dbReference type="ARBA" id="ARBA00022833"/>
    </source>
</evidence>
<keyword evidence="3" id="KW-0862">Zinc</keyword>
<dbReference type="Proteomes" id="UP000199379">
    <property type="component" value="Unassembled WGS sequence"/>
</dbReference>
<dbReference type="PANTHER" id="PTHR33337:SF40">
    <property type="entry name" value="CENP-V_GFA DOMAIN-CONTAINING PROTEIN-RELATED"/>
    <property type="match status" value="1"/>
</dbReference>
<evidence type="ECO:0000256" key="4">
    <source>
        <dbReference type="ARBA" id="ARBA00023239"/>
    </source>
</evidence>
<organism evidence="6 7">
    <name type="scientific">Cribrihabitans marinus</name>
    <dbReference type="NCBI Taxonomy" id="1227549"/>
    <lineage>
        <taxon>Bacteria</taxon>
        <taxon>Pseudomonadati</taxon>
        <taxon>Pseudomonadota</taxon>
        <taxon>Alphaproteobacteria</taxon>
        <taxon>Rhodobacterales</taxon>
        <taxon>Paracoccaceae</taxon>
        <taxon>Cribrihabitans</taxon>
    </lineage>
</organism>
<evidence type="ECO:0000259" key="5">
    <source>
        <dbReference type="PROSITE" id="PS51891"/>
    </source>
</evidence>
<dbReference type="PROSITE" id="PS51891">
    <property type="entry name" value="CENP_V_GFA"/>
    <property type="match status" value="1"/>
</dbReference>